<gene>
    <name evidence="9" type="ORF">OG222_33800</name>
</gene>
<evidence type="ECO:0000313" key="9">
    <source>
        <dbReference type="EMBL" id="WTQ77816.1"/>
    </source>
</evidence>
<dbReference type="InterPro" id="IPR006091">
    <property type="entry name" value="Acyl-CoA_Oxase/DH_mid-dom"/>
</dbReference>
<keyword evidence="5" id="KW-0560">Oxidoreductase</keyword>
<evidence type="ECO:0000259" key="6">
    <source>
        <dbReference type="Pfam" id="PF00441"/>
    </source>
</evidence>
<organism evidence="9">
    <name type="scientific">Streptomyces sp. NBC_00148</name>
    <dbReference type="NCBI Taxonomy" id="2903626"/>
    <lineage>
        <taxon>Bacteria</taxon>
        <taxon>Bacillati</taxon>
        <taxon>Actinomycetota</taxon>
        <taxon>Actinomycetes</taxon>
        <taxon>Kitasatosporales</taxon>
        <taxon>Streptomycetaceae</taxon>
        <taxon>Streptomyces</taxon>
    </lineage>
</organism>
<dbReference type="SUPFAM" id="SSF47203">
    <property type="entry name" value="Acyl-CoA dehydrogenase C-terminal domain-like"/>
    <property type="match status" value="2"/>
</dbReference>
<dbReference type="InterPro" id="IPR046373">
    <property type="entry name" value="Acyl-CoA_Oxase/DH_mid-dom_sf"/>
</dbReference>
<dbReference type="Gene3D" id="2.40.110.10">
    <property type="entry name" value="Butyryl-CoA Dehydrogenase, subunit A, domain 2"/>
    <property type="match status" value="1"/>
</dbReference>
<feature type="domain" description="Acyl-CoA oxidase/dehydrogenase middle" evidence="7">
    <location>
        <begin position="448"/>
        <end position="554"/>
    </location>
</feature>
<evidence type="ECO:0000256" key="4">
    <source>
        <dbReference type="ARBA" id="ARBA00022827"/>
    </source>
</evidence>
<evidence type="ECO:0000256" key="2">
    <source>
        <dbReference type="ARBA" id="ARBA00009347"/>
    </source>
</evidence>
<dbReference type="AlphaFoldDB" id="A0AAU1M349"/>
<dbReference type="InterPro" id="IPR052161">
    <property type="entry name" value="Mycobact_Acyl-CoA_DH"/>
</dbReference>
<dbReference type="GO" id="GO:0016627">
    <property type="term" value="F:oxidoreductase activity, acting on the CH-CH group of donors"/>
    <property type="evidence" value="ECO:0007669"/>
    <property type="project" value="InterPro"/>
</dbReference>
<feature type="domain" description="Acyl-CoA dehydrogenase/oxidase C-terminal" evidence="6">
    <location>
        <begin position="186"/>
        <end position="302"/>
    </location>
</feature>
<dbReference type="InterPro" id="IPR009100">
    <property type="entry name" value="AcylCoA_DH/oxidase_NM_dom_sf"/>
</dbReference>
<reference evidence="9" key="1">
    <citation type="submission" date="2022-10" db="EMBL/GenBank/DDBJ databases">
        <title>The complete genomes of actinobacterial strains from the NBC collection.</title>
        <authorList>
            <person name="Joergensen T.S."/>
            <person name="Alvarez Arevalo M."/>
            <person name="Sterndorff E.B."/>
            <person name="Faurdal D."/>
            <person name="Vuksanovic O."/>
            <person name="Mourched A.-S."/>
            <person name="Charusanti P."/>
            <person name="Shaw S."/>
            <person name="Blin K."/>
            <person name="Weber T."/>
        </authorList>
    </citation>
    <scope>NUCLEOTIDE SEQUENCE</scope>
    <source>
        <strain evidence="9">NBC_00148</strain>
    </source>
</reference>
<dbReference type="Gene3D" id="1.10.540.10">
    <property type="entry name" value="Acyl-CoA dehydrogenase/oxidase, N-terminal domain"/>
    <property type="match status" value="1"/>
</dbReference>
<comment type="cofactor">
    <cofactor evidence="1">
        <name>FAD</name>
        <dbReference type="ChEBI" id="CHEBI:57692"/>
    </cofactor>
</comment>
<proteinExistence type="inferred from homology"/>
<dbReference type="InterPro" id="IPR036250">
    <property type="entry name" value="AcylCo_DH-like_C"/>
</dbReference>
<dbReference type="GO" id="GO:0005886">
    <property type="term" value="C:plasma membrane"/>
    <property type="evidence" value="ECO:0007669"/>
    <property type="project" value="TreeGrafter"/>
</dbReference>
<comment type="similarity">
    <text evidence="2">Belongs to the acyl-CoA dehydrogenase family.</text>
</comment>
<evidence type="ECO:0000256" key="5">
    <source>
        <dbReference type="ARBA" id="ARBA00023002"/>
    </source>
</evidence>
<dbReference type="Gene3D" id="1.20.140.10">
    <property type="entry name" value="Butyryl-CoA Dehydrogenase, subunit A, domain 3"/>
    <property type="match status" value="2"/>
</dbReference>
<dbReference type="InterPro" id="IPR009075">
    <property type="entry name" value="AcylCo_DH/oxidase_C"/>
</dbReference>
<evidence type="ECO:0000256" key="3">
    <source>
        <dbReference type="ARBA" id="ARBA00022630"/>
    </source>
</evidence>
<dbReference type="Pfam" id="PF02771">
    <property type="entry name" value="Acyl-CoA_dh_N"/>
    <property type="match status" value="1"/>
</dbReference>
<feature type="domain" description="Acyl-CoA dehydrogenase/oxidase N-terminal" evidence="8">
    <location>
        <begin position="339"/>
        <end position="444"/>
    </location>
</feature>
<dbReference type="SUPFAM" id="SSF56645">
    <property type="entry name" value="Acyl-CoA dehydrogenase NM domain-like"/>
    <property type="match status" value="1"/>
</dbReference>
<dbReference type="InterPro" id="IPR037069">
    <property type="entry name" value="AcylCoA_DH/ox_N_sf"/>
</dbReference>
<keyword evidence="4" id="KW-0274">FAD</keyword>
<evidence type="ECO:0000259" key="8">
    <source>
        <dbReference type="Pfam" id="PF02771"/>
    </source>
</evidence>
<accession>A0AAU1M349</accession>
<evidence type="ECO:0000259" key="7">
    <source>
        <dbReference type="Pfam" id="PF02770"/>
    </source>
</evidence>
<dbReference type="Pfam" id="PF02770">
    <property type="entry name" value="Acyl-CoA_dh_M"/>
    <property type="match status" value="1"/>
</dbReference>
<dbReference type="EMBL" id="CP108169">
    <property type="protein sequence ID" value="WTQ77816.1"/>
    <property type="molecule type" value="Genomic_DNA"/>
</dbReference>
<evidence type="ECO:0000256" key="1">
    <source>
        <dbReference type="ARBA" id="ARBA00001974"/>
    </source>
</evidence>
<feature type="domain" description="Acyl-CoA dehydrogenase/oxidase C-terminal" evidence="6">
    <location>
        <begin position="567"/>
        <end position="720"/>
    </location>
</feature>
<dbReference type="InterPro" id="IPR013786">
    <property type="entry name" value="AcylCoA_DH/ox_N"/>
</dbReference>
<dbReference type="PANTHER" id="PTHR43292">
    <property type="entry name" value="ACYL-COA DEHYDROGENASE"/>
    <property type="match status" value="1"/>
</dbReference>
<dbReference type="GO" id="GO:0050660">
    <property type="term" value="F:flavin adenine dinucleotide binding"/>
    <property type="evidence" value="ECO:0007669"/>
    <property type="project" value="InterPro"/>
</dbReference>
<name>A0AAU1M349_9ACTN</name>
<keyword evidence="3" id="KW-0285">Flavoprotein</keyword>
<dbReference type="Pfam" id="PF00441">
    <property type="entry name" value="Acyl-CoA_dh_1"/>
    <property type="match status" value="2"/>
</dbReference>
<protein>
    <submittedName>
        <fullName evidence="9">Acyl-CoA dehydrogenase family protein</fullName>
    </submittedName>
</protein>
<dbReference type="PANTHER" id="PTHR43292:SF3">
    <property type="entry name" value="ACYL-COA DEHYDROGENASE FADE29"/>
    <property type="match status" value="1"/>
</dbReference>
<sequence length="724" mass="75942">MPADTAFTPMDTDEVAAFADSVRGTLARLWPAPTSAADGDLAKLWRASAELGWLELGGDGALAAAVAAVRELGRVACPLPVMDAFVATRLFPHDGDLRDGVAAGEIRVVASVDDGTGAQIRHLDAAREATHLLTLPASGGTALLRPLREVEETAGLAVPAWSRVTPGDPETSVEVDAATADEAVVLLRLQLAVRALGAAERAHEMAVAHAKERRQFGKVIGSFGAVQQRVATCQIDVGAGNLLVTDAVRALEENTPDGLLAAEIAVAHAAASAPRVQLGAQHTLAAIGYFEEHDAPWLFRRVHGDVTRLRTLPRAAGDVGDVLVEGTGSLPVADLGETGEAFRTEVRELFDTFADRLGGSTMDLDRELVQAVADRGWLGFAWPESKGGRGATLAEQVVLNEETAYRRAPISKALGAVMLLGNSILKHGTQEQQDTFLPLIRRGELSFCLGYSEPEAGSDLASLRTRAVREDEGTSPSSEAGSGGHWVINGQKLWTTGGHKSDWVWLAVRTDPDASPRHAGITMFLIPMDTPGITVQQHRALSGEISCTVFYDDVRVPDSMRVGAVDGGWKVITDALAGERITMGNIAAALHRQLDDLLAHVRENPDSTVGPRGSHARALVTELAVGVHATRALVASAISATAQGAGARLAPPMAGVLGGELAERFGEAVLDILGPDAALSAEVPGVPGGGAFEYGLRLSVMYVVGGGTNDIQRGLIARALGLPR</sequence>